<organism evidence="2 3">
    <name type="scientific">Araneus ventricosus</name>
    <name type="common">Orbweaver spider</name>
    <name type="synonym">Epeira ventricosa</name>
    <dbReference type="NCBI Taxonomy" id="182803"/>
    <lineage>
        <taxon>Eukaryota</taxon>
        <taxon>Metazoa</taxon>
        <taxon>Ecdysozoa</taxon>
        <taxon>Arthropoda</taxon>
        <taxon>Chelicerata</taxon>
        <taxon>Arachnida</taxon>
        <taxon>Araneae</taxon>
        <taxon>Araneomorphae</taxon>
        <taxon>Entelegynae</taxon>
        <taxon>Araneoidea</taxon>
        <taxon>Araneidae</taxon>
        <taxon>Araneus</taxon>
    </lineage>
</organism>
<feature type="non-terminal residue" evidence="2">
    <location>
        <position position="899"/>
    </location>
</feature>
<dbReference type="SUPFAM" id="SSF53098">
    <property type="entry name" value="Ribonuclease H-like"/>
    <property type="match status" value="1"/>
</dbReference>
<dbReference type="GO" id="GO:0003676">
    <property type="term" value="F:nucleic acid binding"/>
    <property type="evidence" value="ECO:0007669"/>
    <property type="project" value="InterPro"/>
</dbReference>
<dbReference type="GO" id="GO:0071897">
    <property type="term" value="P:DNA biosynthetic process"/>
    <property type="evidence" value="ECO:0007669"/>
    <property type="project" value="UniProtKB-ARBA"/>
</dbReference>
<evidence type="ECO:0000259" key="1">
    <source>
        <dbReference type="PROSITE" id="PS50878"/>
    </source>
</evidence>
<dbReference type="SUPFAM" id="SSF56219">
    <property type="entry name" value="DNase I-like"/>
    <property type="match status" value="1"/>
</dbReference>
<dbReference type="InterPro" id="IPR000477">
    <property type="entry name" value="RT_dom"/>
</dbReference>
<dbReference type="Proteomes" id="UP000499080">
    <property type="component" value="Unassembled WGS sequence"/>
</dbReference>
<dbReference type="CDD" id="cd01650">
    <property type="entry name" value="RT_nLTR_like"/>
    <property type="match status" value="1"/>
</dbReference>
<dbReference type="PANTHER" id="PTHR36688">
    <property type="entry name" value="ENDO/EXONUCLEASE/PHOSPHATASE DOMAIN-CONTAINING PROTEIN"/>
    <property type="match status" value="1"/>
</dbReference>
<comment type="caution">
    <text evidence="2">The sequence shown here is derived from an EMBL/GenBank/DDBJ whole genome shotgun (WGS) entry which is preliminary data.</text>
</comment>
<dbReference type="Gene3D" id="3.30.420.10">
    <property type="entry name" value="Ribonuclease H-like superfamily/Ribonuclease H"/>
    <property type="match status" value="1"/>
</dbReference>
<dbReference type="Pfam" id="PF00078">
    <property type="entry name" value="RVT_1"/>
    <property type="match status" value="1"/>
</dbReference>
<dbReference type="PROSITE" id="PS50878">
    <property type="entry name" value="RT_POL"/>
    <property type="match status" value="1"/>
</dbReference>
<evidence type="ECO:0000313" key="3">
    <source>
        <dbReference type="Proteomes" id="UP000499080"/>
    </source>
</evidence>
<dbReference type="InterPro" id="IPR052560">
    <property type="entry name" value="RdDP_mobile_element"/>
</dbReference>
<dbReference type="PANTHER" id="PTHR36688:SF1">
    <property type="entry name" value="ENDONUCLEASE_EXONUCLEASE_PHOSPHATASE DOMAIN-CONTAINING PROTEIN"/>
    <property type="match status" value="1"/>
</dbReference>
<dbReference type="InterPro" id="IPR012337">
    <property type="entry name" value="RNaseH-like_sf"/>
</dbReference>
<dbReference type="SUPFAM" id="SSF56672">
    <property type="entry name" value="DNA/RNA polymerases"/>
    <property type="match status" value="2"/>
</dbReference>
<feature type="domain" description="Reverse transcriptase" evidence="1">
    <location>
        <begin position="380"/>
        <end position="659"/>
    </location>
</feature>
<proteinExistence type="predicted"/>
<dbReference type="InterPro" id="IPR043502">
    <property type="entry name" value="DNA/RNA_pol_sf"/>
</dbReference>
<dbReference type="CDD" id="cd09276">
    <property type="entry name" value="Rnase_HI_RT_non_LTR"/>
    <property type="match status" value="1"/>
</dbReference>
<dbReference type="InterPro" id="IPR005135">
    <property type="entry name" value="Endo/exonuclease/phosphatase"/>
</dbReference>
<sequence>MHFDNLILNVFNCYFPPHGDIIEQLNEFSQFNFHNSFNVVVGDLNCKARSWGYDSDNDRGRKMTEFIASSNLHIANIPDYGPTFVSPINVGFPDLTLISSTIYNHLKNWGILDMETHSDHKYIYFNIDVMELPETDFFFKSRYGQGKFINFIKRHLNQFKRKLKKIDNIYYLNKFIQEFIDLVKKGAFKSFRKKPKQLAHKFSYWNEGLRQARNKVSRLFKIYMRNRNDNSNADAVQVSGCHYRKSRAEYKKLLLSTKRKAWEVYCTNYRERFGSLFKLVFNKNRGNNSIGVNPNNDPNNSIKEKISYIMDSFFPGRSSGEELFYSPSIGPVAPLVLADLELTFGELKGGKAPGLDRIDYRMWRAVYEMDKGFMLDIFNLCFAFNYFPMCLRNARVFFLLKSGKDPGICSSYRPVCLLPTLGKIVERLFLLRLNRWLDQNNIIHDKQYGFLEGKSCDLAISDIVETIKSRVPTEHLALVSLDISSAFDNMNWPVLFNIFNDINLPAFYRNFIYYYLCERKVFYVNEVFETSRSCYRGCPQGSVIAPIIWNIYINRVLNINEGELLVQAFADDLALLVGGNTARVLERNTNTALDKVSSLLDTLRLNLSVQKCQAIVFRSHISQKLSKRNSTILNRKPTFKINNHSIKVTDSLKILGITIDNKLTWTQHIDSLHDKMLVLTTNFSQILKADWSLDKNLIKAWYITTIEKALTYGASVWGGALTRAQITRLHSIQRIFLLKLTRGYRTTSTNVLNVLTGLPPLHIIAEAEYIKFQIWMRRSFKYNNIIDNVELDTNILTKNIPSIEKFISPKPHIQNPDFEVYTDGSRIEDQTGFAVCILQGNINTENYLFKLKSYNSVFQAELAAIKYAANWAASHNYKINIYTDSLSSIIALKSSRSRS</sequence>
<protein>
    <submittedName>
        <fullName evidence="2">Retrovirus-related Pol polyprotein from type-1 retrotransposable element R1</fullName>
    </submittedName>
</protein>
<dbReference type="AlphaFoldDB" id="A0A4Y2E5W1"/>
<reference evidence="2 3" key="1">
    <citation type="journal article" date="2019" name="Sci. Rep.">
        <title>Orb-weaving spider Araneus ventricosus genome elucidates the spidroin gene catalogue.</title>
        <authorList>
            <person name="Kono N."/>
            <person name="Nakamura H."/>
            <person name="Ohtoshi R."/>
            <person name="Moran D.A.P."/>
            <person name="Shinohara A."/>
            <person name="Yoshida Y."/>
            <person name="Fujiwara M."/>
            <person name="Mori M."/>
            <person name="Tomita M."/>
            <person name="Arakawa K."/>
        </authorList>
    </citation>
    <scope>NUCLEOTIDE SEQUENCE [LARGE SCALE GENOMIC DNA]</scope>
</reference>
<keyword evidence="3" id="KW-1185">Reference proteome</keyword>
<accession>A0A4Y2E5W1</accession>
<dbReference type="Gene3D" id="3.60.10.10">
    <property type="entry name" value="Endonuclease/exonuclease/phosphatase"/>
    <property type="match status" value="1"/>
</dbReference>
<evidence type="ECO:0000313" key="2">
    <source>
        <dbReference type="EMBL" id="GBM24532.1"/>
    </source>
</evidence>
<dbReference type="OrthoDB" id="3051850at2759"/>
<dbReference type="GO" id="GO:0042575">
    <property type="term" value="C:DNA polymerase complex"/>
    <property type="evidence" value="ECO:0007669"/>
    <property type="project" value="UniProtKB-ARBA"/>
</dbReference>
<name>A0A4Y2E5W1_ARAVE</name>
<dbReference type="InterPro" id="IPR036691">
    <property type="entry name" value="Endo/exonu/phosph_ase_sf"/>
</dbReference>
<dbReference type="GO" id="GO:0003824">
    <property type="term" value="F:catalytic activity"/>
    <property type="evidence" value="ECO:0007669"/>
    <property type="project" value="InterPro"/>
</dbReference>
<dbReference type="Pfam" id="PF14529">
    <property type="entry name" value="Exo_endo_phos_2"/>
    <property type="match status" value="1"/>
</dbReference>
<dbReference type="EMBL" id="BGPR01091735">
    <property type="protein sequence ID" value="GBM24532.1"/>
    <property type="molecule type" value="Genomic_DNA"/>
</dbReference>
<gene>
    <name evidence="2" type="primary">PO11_132</name>
    <name evidence="2" type="ORF">AVEN_146438_1</name>
</gene>
<dbReference type="InterPro" id="IPR036397">
    <property type="entry name" value="RNaseH_sf"/>
</dbReference>